<gene>
    <name evidence="1" type="ORF">LCGC14_1858400</name>
</gene>
<protein>
    <recommendedName>
        <fullName evidence="2">Mutual gliding-motility protein MglA</fullName>
    </recommendedName>
</protein>
<dbReference type="InterPro" id="IPR001806">
    <property type="entry name" value="Small_GTPase"/>
</dbReference>
<dbReference type="PANTHER" id="PTHR42708">
    <property type="entry name" value="ATP/GTP-BINDING PROTEIN-RELATED"/>
    <property type="match status" value="1"/>
</dbReference>
<sequence length="207" mass="23348">MAIIPSRRGDGTLVFKICFYGPSLGGKTTALEWVYKREGLATGDMQQIQDPTGRTLFFDRVVARVSNVVFQVYTVAGQRRHKFQRQTVLKGTDAVIFTWDSLIDQWGENIWSLKELLKFYGGRLIPPKLFDPPEVPAVLCANKRDLTDIVEVSKIRQALDTAKLNHVLIYETIAIQGTNVKRAFVYAARQAVLNHYKKLSGKTMEAG</sequence>
<organism evidence="1">
    <name type="scientific">marine sediment metagenome</name>
    <dbReference type="NCBI Taxonomy" id="412755"/>
    <lineage>
        <taxon>unclassified sequences</taxon>
        <taxon>metagenomes</taxon>
        <taxon>ecological metagenomes</taxon>
    </lineage>
</organism>
<dbReference type="InterPro" id="IPR052705">
    <property type="entry name" value="Gliding_Motility_GTPase"/>
</dbReference>
<name>A0A0F9G8H7_9ZZZZ</name>
<accession>A0A0F9G8H7</accession>
<evidence type="ECO:0000313" key="1">
    <source>
        <dbReference type="EMBL" id="KKL95063.1"/>
    </source>
</evidence>
<evidence type="ECO:0008006" key="2">
    <source>
        <dbReference type="Google" id="ProtNLM"/>
    </source>
</evidence>
<dbReference type="PANTHER" id="PTHR42708:SF1">
    <property type="entry name" value="GLIDING MOTILITY PROTEIN MGLA"/>
    <property type="match status" value="1"/>
</dbReference>
<dbReference type="EMBL" id="LAZR01018775">
    <property type="protein sequence ID" value="KKL95063.1"/>
    <property type="molecule type" value="Genomic_DNA"/>
</dbReference>
<proteinExistence type="predicted"/>
<dbReference type="Pfam" id="PF00071">
    <property type="entry name" value="Ras"/>
    <property type="match status" value="1"/>
</dbReference>
<dbReference type="SUPFAM" id="SSF52540">
    <property type="entry name" value="P-loop containing nucleoside triphosphate hydrolases"/>
    <property type="match status" value="1"/>
</dbReference>
<comment type="caution">
    <text evidence="1">The sequence shown here is derived from an EMBL/GenBank/DDBJ whole genome shotgun (WGS) entry which is preliminary data.</text>
</comment>
<dbReference type="AlphaFoldDB" id="A0A0F9G8H7"/>
<dbReference type="GO" id="GO:0005525">
    <property type="term" value="F:GTP binding"/>
    <property type="evidence" value="ECO:0007669"/>
    <property type="project" value="InterPro"/>
</dbReference>
<dbReference type="PRINTS" id="PR00449">
    <property type="entry name" value="RASTRNSFRMNG"/>
</dbReference>
<reference evidence="1" key="1">
    <citation type="journal article" date="2015" name="Nature">
        <title>Complex archaea that bridge the gap between prokaryotes and eukaryotes.</title>
        <authorList>
            <person name="Spang A."/>
            <person name="Saw J.H."/>
            <person name="Jorgensen S.L."/>
            <person name="Zaremba-Niedzwiedzka K."/>
            <person name="Martijn J."/>
            <person name="Lind A.E."/>
            <person name="van Eijk R."/>
            <person name="Schleper C."/>
            <person name="Guy L."/>
            <person name="Ettema T.J."/>
        </authorList>
    </citation>
    <scope>NUCLEOTIDE SEQUENCE</scope>
</reference>
<dbReference type="InterPro" id="IPR027417">
    <property type="entry name" value="P-loop_NTPase"/>
</dbReference>
<dbReference type="Gene3D" id="3.40.50.300">
    <property type="entry name" value="P-loop containing nucleotide triphosphate hydrolases"/>
    <property type="match status" value="1"/>
</dbReference>
<dbReference type="GO" id="GO:0003924">
    <property type="term" value="F:GTPase activity"/>
    <property type="evidence" value="ECO:0007669"/>
    <property type="project" value="InterPro"/>
</dbReference>